<gene>
    <name evidence="5" type="ORF">HNQ80_000901</name>
</gene>
<dbReference type="AlphaFoldDB" id="A0A841KN02"/>
<dbReference type="PANTHER" id="PTHR30511:SF3">
    <property type="entry name" value="LYSINE RACEMASE"/>
    <property type="match status" value="1"/>
</dbReference>
<evidence type="ECO:0000313" key="5">
    <source>
        <dbReference type="EMBL" id="MBB6214816.1"/>
    </source>
</evidence>
<dbReference type="EMBL" id="JACHEN010000004">
    <property type="protein sequence ID" value="MBB6214816.1"/>
    <property type="molecule type" value="Genomic_DNA"/>
</dbReference>
<dbReference type="PANTHER" id="PTHR30511">
    <property type="entry name" value="ALANINE RACEMASE"/>
    <property type="match status" value="1"/>
</dbReference>
<evidence type="ECO:0000259" key="4">
    <source>
        <dbReference type="Pfam" id="PF01168"/>
    </source>
</evidence>
<dbReference type="InterPro" id="IPR001608">
    <property type="entry name" value="Ala_racemase_N"/>
</dbReference>
<sequence>MQICPRLEIDINKIKHNTLTLTKLCKEKGIDTAGVTKVFCGIPEIAQVLVDNGVTMLADSRIENLVKLQGINAQKLLLRLPMISQAKETVRYADISLNSEIKTIAALDAAAKELERMHNIILMIDLGDLREGVWQDHIEHTIGEILKFENINLLGIGTNLTCYGGVIPNKTNLSRLVEFGEIIEAKFDISLTIISGGNSSSLYLLEKGEMPDRINHLRLGESIVLGRETAYGDPIQDTYQDAFTLVTEIVELKEKPSVPIGEIGMDAFGNKPVFEDKGLRKRAILAVGRQDMSVQNIIPLDPNMTILGASSDHLIVDVTDCTENYAVGDEVRFNIEYGSLLQLMTSEYIYKHVK</sequence>
<dbReference type="CDD" id="cd06815">
    <property type="entry name" value="PLPDE_III_AR_like_1"/>
    <property type="match status" value="1"/>
</dbReference>
<name>A0A841KN02_9FIRM</name>
<dbReference type="Pfam" id="PF01168">
    <property type="entry name" value="Ala_racemase_N"/>
    <property type="match status" value="1"/>
</dbReference>
<keyword evidence="2" id="KW-0663">Pyridoxal phosphate</keyword>
<proteinExistence type="predicted"/>
<dbReference type="InterPro" id="IPR000821">
    <property type="entry name" value="Ala_racemase"/>
</dbReference>
<dbReference type="GO" id="GO:0005829">
    <property type="term" value="C:cytosol"/>
    <property type="evidence" value="ECO:0007669"/>
    <property type="project" value="TreeGrafter"/>
</dbReference>
<accession>A0A841KN02</accession>
<keyword evidence="3" id="KW-0413">Isomerase</keyword>
<dbReference type="SUPFAM" id="SSF51419">
    <property type="entry name" value="PLP-binding barrel"/>
    <property type="match status" value="1"/>
</dbReference>
<dbReference type="Proteomes" id="UP000579281">
    <property type="component" value="Unassembled WGS sequence"/>
</dbReference>
<evidence type="ECO:0000313" key="6">
    <source>
        <dbReference type="Proteomes" id="UP000579281"/>
    </source>
</evidence>
<evidence type="ECO:0000256" key="3">
    <source>
        <dbReference type="ARBA" id="ARBA00023235"/>
    </source>
</evidence>
<keyword evidence="6" id="KW-1185">Reference proteome</keyword>
<evidence type="ECO:0000256" key="1">
    <source>
        <dbReference type="ARBA" id="ARBA00001933"/>
    </source>
</evidence>
<dbReference type="NCBIfam" id="NF040742">
    <property type="entry name" value="racem_Orr"/>
    <property type="match status" value="1"/>
</dbReference>
<dbReference type="Gene3D" id="3.20.20.10">
    <property type="entry name" value="Alanine racemase"/>
    <property type="match status" value="1"/>
</dbReference>
<dbReference type="GO" id="GO:0008784">
    <property type="term" value="F:alanine racemase activity"/>
    <property type="evidence" value="ECO:0007669"/>
    <property type="project" value="TreeGrafter"/>
</dbReference>
<protein>
    <submittedName>
        <fullName evidence="5">Putative amino acid racemase</fullName>
    </submittedName>
</protein>
<dbReference type="RefSeq" id="WP_184308550.1">
    <property type="nucleotide sequence ID" value="NZ_JACHEN010000004.1"/>
</dbReference>
<dbReference type="InterPro" id="IPR029066">
    <property type="entry name" value="PLP-binding_barrel"/>
</dbReference>
<organism evidence="5 6">
    <name type="scientific">Anaerosolibacter carboniphilus</name>
    <dbReference type="NCBI Taxonomy" id="1417629"/>
    <lineage>
        <taxon>Bacteria</taxon>
        <taxon>Bacillati</taxon>
        <taxon>Bacillota</taxon>
        <taxon>Clostridia</taxon>
        <taxon>Peptostreptococcales</taxon>
        <taxon>Thermotaleaceae</taxon>
        <taxon>Anaerosolibacter</taxon>
    </lineage>
</organism>
<dbReference type="GO" id="GO:0030170">
    <property type="term" value="F:pyridoxal phosphate binding"/>
    <property type="evidence" value="ECO:0007669"/>
    <property type="project" value="TreeGrafter"/>
</dbReference>
<reference evidence="5 6" key="1">
    <citation type="submission" date="2020-08" db="EMBL/GenBank/DDBJ databases">
        <title>Genomic Encyclopedia of Type Strains, Phase IV (KMG-IV): sequencing the most valuable type-strain genomes for metagenomic binning, comparative biology and taxonomic classification.</title>
        <authorList>
            <person name="Goeker M."/>
        </authorList>
    </citation>
    <scope>NUCLEOTIDE SEQUENCE [LARGE SCALE GENOMIC DNA]</scope>
    <source>
        <strain evidence="5 6">DSM 103526</strain>
    </source>
</reference>
<feature type="domain" description="Alanine racemase N-terminal" evidence="4">
    <location>
        <begin position="9"/>
        <end position="224"/>
    </location>
</feature>
<comment type="cofactor">
    <cofactor evidence="1">
        <name>pyridoxal 5'-phosphate</name>
        <dbReference type="ChEBI" id="CHEBI:597326"/>
    </cofactor>
</comment>
<evidence type="ECO:0000256" key="2">
    <source>
        <dbReference type="ARBA" id="ARBA00022898"/>
    </source>
</evidence>
<comment type="caution">
    <text evidence="5">The sequence shown here is derived from an EMBL/GenBank/DDBJ whole genome shotgun (WGS) entry which is preliminary data.</text>
</comment>